<evidence type="ECO:0000313" key="3">
    <source>
        <dbReference type="Proteomes" id="UP000636479"/>
    </source>
</evidence>
<gene>
    <name evidence="2" type="ORF">MIND_01283200</name>
</gene>
<feature type="compositionally biased region" description="Basic residues" evidence="1">
    <location>
        <begin position="159"/>
        <end position="175"/>
    </location>
</feature>
<dbReference type="EMBL" id="JACAZF010000013">
    <property type="protein sequence ID" value="KAF7291386.1"/>
    <property type="molecule type" value="Genomic_DNA"/>
</dbReference>
<dbReference type="AlphaFoldDB" id="A0A8H6S3J2"/>
<dbReference type="OrthoDB" id="2976199at2759"/>
<comment type="caution">
    <text evidence="2">The sequence shown here is derived from an EMBL/GenBank/DDBJ whole genome shotgun (WGS) entry which is preliminary data.</text>
</comment>
<feature type="region of interest" description="Disordered" evidence="1">
    <location>
        <begin position="297"/>
        <end position="352"/>
    </location>
</feature>
<organism evidence="2 3">
    <name type="scientific">Mycena indigotica</name>
    <dbReference type="NCBI Taxonomy" id="2126181"/>
    <lineage>
        <taxon>Eukaryota</taxon>
        <taxon>Fungi</taxon>
        <taxon>Dikarya</taxon>
        <taxon>Basidiomycota</taxon>
        <taxon>Agaricomycotina</taxon>
        <taxon>Agaricomycetes</taxon>
        <taxon>Agaricomycetidae</taxon>
        <taxon>Agaricales</taxon>
        <taxon>Marasmiineae</taxon>
        <taxon>Mycenaceae</taxon>
        <taxon>Mycena</taxon>
    </lineage>
</organism>
<feature type="compositionally biased region" description="Basic and acidic residues" evidence="1">
    <location>
        <begin position="49"/>
        <end position="76"/>
    </location>
</feature>
<accession>A0A8H6S3J2</accession>
<protein>
    <submittedName>
        <fullName evidence="2">Uncharacterized protein</fullName>
    </submittedName>
</protein>
<feature type="compositionally biased region" description="Pro residues" evidence="1">
    <location>
        <begin position="110"/>
        <end position="119"/>
    </location>
</feature>
<sequence>MTEYDYSEEALQAYLATQDRISRWAKKTHEVQQADPETPRTPALSEAPLPRHGDERGGKRGKSLRDRTRSSGDGSRDRRRHREREVSPPPPLPVPPRGIKLGRSHSGGPLPRPRTAPPPRDMDPYAGIYSAPRHSRREMYHGPPTNPPSPTHHAPLHGVHTHTHHAPNAIRHRRSNSLPQPAVPPMHQHAPPSPQLYDPLQPTSYTFALPPAFGPVPRPGPVPIRPGAPVRTNSNPTPMQHPIHVHAHSHSHPPHIMAPQPRPIYATTAAIASQIPPIRSQHQHQHSVPPIRPIRYEGQPPGAYGSASAPHLPPPAPRAATPISSRLGGGSSRRLAASAAPGPPMPMPMPKEPSWLKRVFGFRIGRRGS</sequence>
<name>A0A8H6S3J2_9AGAR</name>
<feature type="region of interest" description="Disordered" evidence="1">
    <location>
        <begin position="26"/>
        <end position="201"/>
    </location>
</feature>
<dbReference type="Proteomes" id="UP000636479">
    <property type="component" value="Unassembled WGS sequence"/>
</dbReference>
<evidence type="ECO:0000313" key="2">
    <source>
        <dbReference type="EMBL" id="KAF7291386.1"/>
    </source>
</evidence>
<feature type="compositionally biased region" description="Pro residues" evidence="1">
    <location>
        <begin position="87"/>
        <end position="96"/>
    </location>
</feature>
<feature type="compositionally biased region" description="Pro residues" evidence="1">
    <location>
        <begin position="341"/>
        <end position="351"/>
    </location>
</feature>
<evidence type="ECO:0000256" key="1">
    <source>
        <dbReference type="SAM" id="MobiDB-lite"/>
    </source>
</evidence>
<reference evidence="2" key="1">
    <citation type="submission" date="2020-05" db="EMBL/GenBank/DDBJ databases">
        <title>Mycena genomes resolve the evolution of fungal bioluminescence.</title>
        <authorList>
            <person name="Tsai I.J."/>
        </authorList>
    </citation>
    <scope>NUCLEOTIDE SEQUENCE</scope>
    <source>
        <strain evidence="2">171206Taipei</strain>
    </source>
</reference>
<feature type="compositionally biased region" description="Low complexity" evidence="1">
    <location>
        <begin position="318"/>
        <end position="340"/>
    </location>
</feature>
<keyword evidence="3" id="KW-1185">Reference proteome</keyword>
<dbReference type="GeneID" id="59351818"/>
<proteinExistence type="predicted"/>
<dbReference type="RefSeq" id="XP_037214508.1">
    <property type="nucleotide sequence ID" value="XM_037369302.1"/>
</dbReference>